<feature type="region of interest" description="Disordered" evidence="1">
    <location>
        <begin position="595"/>
        <end position="652"/>
    </location>
</feature>
<protein>
    <submittedName>
        <fullName evidence="2">Uncharacterized protein</fullName>
    </submittedName>
</protein>
<sequence length="652" mass="74830">MQSLERGAPRASKNDDDLDDILLIDEAGRNRMHAIAMLRELRVDDFAEPYLAQLTRFSRRLRDGRYETMAGLDFEIRALWTGIIEEFHSDLDLTVYAKCLNDKYKKKLIDLLSTGAFETTPFRPSPPSEETESIISPNTELQSQPKRRRRYRTGGLPRGVKRRYANERGLHAAKIARLCEEAWIATLNTFRPTNTQEQRPQNTEQKSQQTTDEATLIAQAQSSVLHIGRLLCELDGNASQRKATTRLFLLQNPYHHEGHGASGLEHQSSPVEVRAKERILGARNKVDHNSQIKEAIFNDKFSSNKSTLQKPQRRWIQIYDKLFETLIEDFKDFSEVARRRLQADEFWKLTAAMEREERGLAAFRRSAGNTGQNLTARLTDRQVGNAVKRMSDRHARLAQILLFRRIVCIRRQSDPSVQCLFDALAVACASNSNPYKNLEIATKFIKSSSYGIINNDDLTDKVELINDNEEEEKKDDITERRHQRELRLVRCALLLARRHLFIAYVDDKLYRRIPTNEITKRCKILLEILQPWTGPHPPFGFTSNQIQAQISINYAQLEAAAHTRRRQLADFEPLTMVDCGLDFVQLRLRRADDDKQKDQVEGIQISQPQPTRQTSSTFVQQPPHLSSPSHEISSTSATDHIVEEAKSASVSY</sequence>
<feature type="region of interest" description="Disordered" evidence="1">
    <location>
        <begin position="119"/>
        <end position="156"/>
    </location>
</feature>
<dbReference type="EMBL" id="HBIJ01004157">
    <property type="protein sequence ID" value="CAE0362211.1"/>
    <property type="molecule type" value="Transcribed_RNA"/>
</dbReference>
<accession>A0A7S3JSU8</accession>
<dbReference type="AlphaFoldDB" id="A0A7S3JSU8"/>
<feature type="region of interest" description="Disordered" evidence="1">
    <location>
        <begin position="191"/>
        <end position="211"/>
    </location>
</feature>
<reference evidence="2" key="1">
    <citation type="submission" date="2021-01" db="EMBL/GenBank/DDBJ databases">
        <authorList>
            <person name="Corre E."/>
            <person name="Pelletier E."/>
            <person name="Niang G."/>
            <person name="Scheremetjew M."/>
            <person name="Finn R."/>
            <person name="Kale V."/>
            <person name="Holt S."/>
            <person name="Cochrane G."/>
            <person name="Meng A."/>
            <person name="Brown T."/>
            <person name="Cohen L."/>
        </authorList>
    </citation>
    <scope>NUCLEOTIDE SEQUENCE</scope>
    <source>
        <strain evidence="2">CCMP1510</strain>
    </source>
</reference>
<organism evidence="2">
    <name type="scientific">Aureoumbra lagunensis</name>
    <dbReference type="NCBI Taxonomy" id="44058"/>
    <lineage>
        <taxon>Eukaryota</taxon>
        <taxon>Sar</taxon>
        <taxon>Stramenopiles</taxon>
        <taxon>Ochrophyta</taxon>
        <taxon>Pelagophyceae</taxon>
        <taxon>Pelagomonadales</taxon>
        <taxon>Aureoumbra</taxon>
    </lineage>
</organism>
<evidence type="ECO:0000256" key="1">
    <source>
        <dbReference type="SAM" id="MobiDB-lite"/>
    </source>
</evidence>
<evidence type="ECO:0000313" key="2">
    <source>
        <dbReference type="EMBL" id="CAE0362211.1"/>
    </source>
</evidence>
<proteinExistence type="predicted"/>
<feature type="compositionally biased region" description="Polar residues" evidence="1">
    <location>
        <begin position="604"/>
        <end position="638"/>
    </location>
</feature>
<gene>
    <name evidence="2" type="ORF">ALAG00032_LOCUS2952</name>
</gene>
<name>A0A7S3JSU8_9STRA</name>